<name>A0A815CF27_9BILA</name>
<dbReference type="Proteomes" id="UP000663870">
    <property type="component" value="Unassembled WGS sequence"/>
</dbReference>
<dbReference type="Proteomes" id="UP000663854">
    <property type="component" value="Unassembled WGS sequence"/>
</dbReference>
<dbReference type="EMBL" id="CAJNOL010003394">
    <property type="protein sequence ID" value="CAF1560967.1"/>
    <property type="molecule type" value="Genomic_DNA"/>
</dbReference>
<gene>
    <name evidence="2" type="ORF">JXQ802_LOCUS44351</name>
    <name evidence="1" type="ORF">PYM288_LOCUS28968</name>
</gene>
<dbReference type="EMBL" id="CAJNOH010002252">
    <property type="protein sequence ID" value="CAF1282719.1"/>
    <property type="molecule type" value="Genomic_DNA"/>
</dbReference>
<keyword evidence="4" id="KW-1185">Reference proteome</keyword>
<evidence type="ECO:0000313" key="2">
    <source>
        <dbReference type="EMBL" id="CAF1560967.1"/>
    </source>
</evidence>
<evidence type="ECO:0000313" key="3">
    <source>
        <dbReference type="Proteomes" id="UP000663854"/>
    </source>
</evidence>
<sequence length="41" mass="4827">LIQTSKSRVRLTQIWDRLIQTSKSRVDSHMEQVDSNIKIKS</sequence>
<protein>
    <submittedName>
        <fullName evidence="1">Uncharacterized protein</fullName>
    </submittedName>
</protein>
<accession>A0A815CF27</accession>
<organism evidence="1 3">
    <name type="scientific">Rotaria sordida</name>
    <dbReference type="NCBI Taxonomy" id="392033"/>
    <lineage>
        <taxon>Eukaryota</taxon>
        <taxon>Metazoa</taxon>
        <taxon>Spiralia</taxon>
        <taxon>Gnathifera</taxon>
        <taxon>Rotifera</taxon>
        <taxon>Eurotatoria</taxon>
        <taxon>Bdelloidea</taxon>
        <taxon>Philodinida</taxon>
        <taxon>Philodinidae</taxon>
        <taxon>Rotaria</taxon>
    </lineage>
</organism>
<evidence type="ECO:0000313" key="1">
    <source>
        <dbReference type="EMBL" id="CAF1282719.1"/>
    </source>
</evidence>
<dbReference type="AlphaFoldDB" id="A0A815CF27"/>
<comment type="caution">
    <text evidence="1">The sequence shown here is derived from an EMBL/GenBank/DDBJ whole genome shotgun (WGS) entry which is preliminary data.</text>
</comment>
<feature type="non-terminal residue" evidence="1">
    <location>
        <position position="1"/>
    </location>
</feature>
<evidence type="ECO:0000313" key="4">
    <source>
        <dbReference type="Proteomes" id="UP000663870"/>
    </source>
</evidence>
<proteinExistence type="predicted"/>
<reference evidence="1" key="1">
    <citation type="submission" date="2021-02" db="EMBL/GenBank/DDBJ databases">
        <authorList>
            <person name="Nowell W R."/>
        </authorList>
    </citation>
    <scope>NUCLEOTIDE SEQUENCE</scope>
</reference>